<proteinExistence type="inferred from homology"/>
<comment type="subunit">
    <text evidence="5">Homodimer.</text>
</comment>
<feature type="compositionally biased region" description="Low complexity" evidence="6">
    <location>
        <begin position="61"/>
        <end position="75"/>
    </location>
</feature>
<comment type="catalytic activity">
    <reaction evidence="5">
        <text>a long chain fatty alcohol + a 1-acylglycerone 3-phosphate = a 1-O-alkylglycerone 3-phosphate + a long-chain fatty acid + H(+)</text>
        <dbReference type="Rhea" id="RHEA:36171"/>
        <dbReference type="ChEBI" id="CHEBI:15378"/>
        <dbReference type="ChEBI" id="CHEBI:17135"/>
        <dbReference type="ChEBI" id="CHEBI:57534"/>
        <dbReference type="ChEBI" id="CHEBI:57560"/>
        <dbReference type="ChEBI" id="CHEBI:73315"/>
        <dbReference type="EC" id="2.5.1.26"/>
    </reaction>
</comment>
<dbReference type="Gene3D" id="1.10.45.10">
    <property type="entry name" value="Vanillyl-alcohol Oxidase, Chain A, domain 4"/>
    <property type="match status" value="1"/>
</dbReference>
<organism evidence="8 9">
    <name type="scientific">Phyllostomus discolor</name>
    <name type="common">pale spear-nosed bat</name>
    <dbReference type="NCBI Taxonomy" id="89673"/>
    <lineage>
        <taxon>Eukaryota</taxon>
        <taxon>Metazoa</taxon>
        <taxon>Chordata</taxon>
        <taxon>Craniata</taxon>
        <taxon>Vertebrata</taxon>
        <taxon>Euteleostomi</taxon>
        <taxon>Mammalia</taxon>
        <taxon>Eutheria</taxon>
        <taxon>Laurasiatheria</taxon>
        <taxon>Chiroptera</taxon>
        <taxon>Yangochiroptera</taxon>
        <taxon>Phyllostomidae</taxon>
        <taxon>Phyllostominae</taxon>
        <taxon>Phyllostomus</taxon>
    </lineage>
</organism>
<dbReference type="SUPFAM" id="SSF55103">
    <property type="entry name" value="FAD-linked oxidases, C-terminal domain"/>
    <property type="match status" value="1"/>
</dbReference>
<dbReference type="GO" id="GO:0005777">
    <property type="term" value="C:peroxisome"/>
    <property type="evidence" value="ECO:0007669"/>
    <property type="project" value="UniProtKB-SubCell"/>
</dbReference>
<comment type="similarity">
    <text evidence="5">Belongs to the FAD-binding oxidoreductase/transferase type 4 family.</text>
</comment>
<dbReference type="AlphaFoldDB" id="A0A834AJD1"/>
<dbReference type="InterPro" id="IPR016167">
    <property type="entry name" value="FAD-bd_PCMH_sub1"/>
</dbReference>
<comment type="pathway">
    <text evidence="1 5">Glycerolipid metabolism; ether lipid biosynthesis.</text>
</comment>
<evidence type="ECO:0000256" key="1">
    <source>
        <dbReference type="ARBA" id="ARBA00004670"/>
    </source>
</evidence>
<comment type="subcellular location">
    <subcellularLocation>
        <location evidence="5">Peroxisome</location>
    </subcellularLocation>
</comment>
<name>A0A834AJD1_9CHIR</name>
<keyword evidence="5" id="KW-0808">Transferase</keyword>
<protein>
    <recommendedName>
        <fullName evidence="2 5">Alkylglycerone-phosphate synthase</fullName>
        <shortName evidence="5">Alkyl-DHAP synthase</shortName>
        <ecNumber evidence="2 5">2.5.1.26</ecNumber>
    </recommendedName>
</protein>
<feature type="compositionally biased region" description="Low complexity" evidence="6">
    <location>
        <begin position="1"/>
        <end position="21"/>
    </location>
</feature>
<accession>A0A834AJD1</accession>
<dbReference type="Gene3D" id="3.30.43.10">
    <property type="entry name" value="Uridine Diphospho-n-acetylenolpyruvylglucosamine Reductase, domain 2"/>
    <property type="match status" value="1"/>
</dbReference>
<evidence type="ECO:0000256" key="4">
    <source>
        <dbReference type="ARBA" id="ARBA00022827"/>
    </source>
</evidence>
<keyword evidence="5" id="KW-0576">Peroxisome</keyword>
<dbReference type="EMBL" id="JABVXQ010000004">
    <property type="protein sequence ID" value="KAF6112613.1"/>
    <property type="molecule type" value="Genomic_DNA"/>
</dbReference>
<feature type="compositionally biased region" description="Basic and acidic residues" evidence="6">
    <location>
        <begin position="22"/>
        <end position="33"/>
    </location>
</feature>
<sequence length="187" mass="20083">MAEAAAAAGEIGASSGSGSTADLDRDRDRDRAGRRLRVLSGHLLGRPQEGLSTNECKARRAASPATAAPTATPAAQESGTIPKKRQEILKWNGWGYNDSKLVLNKKGHVELTGKRGISDPLTVFEQTEAAAREEILDNGGSLSHHHGVGKLRKQWLKESISDVGFGMLKSVKEYVDPNNIFGNKNLL</sequence>
<evidence type="ECO:0000256" key="5">
    <source>
        <dbReference type="RuleBase" id="RU363113"/>
    </source>
</evidence>
<evidence type="ECO:0000313" key="9">
    <source>
        <dbReference type="Proteomes" id="UP000664940"/>
    </source>
</evidence>
<dbReference type="GO" id="GO:0008611">
    <property type="term" value="P:ether lipid biosynthetic process"/>
    <property type="evidence" value="ECO:0007669"/>
    <property type="project" value="UniProtKB-UniPathway"/>
</dbReference>
<feature type="domain" description="FAD-binding oxidoreductase/transferase type 4 C-terminal" evidence="7">
    <location>
        <begin position="130"/>
        <end position="182"/>
    </location>
</feature>
<reference evidence="8 9" key="1">
    <citation type="journal article" date="2020" name="Nature">
        <title>Six reference-quality genomes reveal evolution of bat adaptations.</title>
        <authorList>
            <person name="Jebb D."/>
            <person name="Huang Z."/>
            <person name="Pippel M."/>
            <person name="Hughes G.M."/>
            <person name="Lavrichenko K."/>
            <person name="Devanna P."/>
            <person name="Winkler S."/>
            <person name="Jermiin L.S."/>
            <person name="Skirmuntt E.C."/>
            <person name="Katzourakis A."/>
            <person name="Burkitt-Gray L."/>
            <person name="Ray D.A."/>
            <person name="Sullivan K.A.M."/>
            <person name="Roscito J.G."/>
            <person name="Kirilenko B.M."/>
            <person name="Davalos L.M."/>
            <person name="Corthals A.P."/>
            <person name="Power M.L."/>
            <person name="Jones G."/>
            <person name="Ransome R.D."/>
            <person name="Dechmann D.K.N."/>
            <person name="Locatelli A.G."/>
            <person name="Puechmaille S.J."/>
            <person name="Fedrigo O."/>
            <person name="Jarvis E.D."/>
            <person name="Hiller M."/>
            <person name="Vernes S.C."/>
            <person name="Myers E.W."/>
            <person name="Teeling E.C."/>
        </authorList>
    </citation>
    <scope>NUCLEOTIDE SEQUENCE [LARGE SCALE GENOMIC DNA]</scope>
    <source>
        <strain evidence="8">Bat1K_MPI-CBG_1</strain>
    </source>
</reference>
<comment type="cofactor">
    <cofactor evidence="5">
        <name>FAD</name>
        <dbReference type="ChEBI" id="CHEBI:57692"/>
    </cofactor>
</comment>
<evidence type="ECO:0000259" key="7">
    <source>
        <dbReference type="Pfam" id="PF02913"/>
    </source>
</evidence>
<dbReference type="InterPro" id="IPR016171">
    <property type="entry name" value="Vanillyl_alc_oxidase_C-sub2"/>
</dbReference>
<keyword evidence="4 5" id="KW-0274">FAD</keyword>
<dbReference type="FunFam" id="1.10.45.10:FF:000002">
    <property type="entry name" value="Alkylglycerone-phosphate synthase"/>
    <property type="match status" value="1"/>
</dbReference>
<evidence type="ECO:0000313" key="8">
    <source>
        <dbReference type="EMBL" id="KAF6112613.1"/>
    </source>
</evidence>
<comment type="function">
    <text evidence="5">Catalyzes the exchange of an acyl for a long-chain alkyl group and the formation of the ether bond in the biosynthesis of ether phospholipids.</text>
</comment>
<dbReference type="InterPro" id="IPR016164">
    <property type="entry name" value="FAD-linked_Oxase-like_C"/>
</dbReference>
<dbReference type="Proteomes" id="UP000664940">
    <property type="component" value="Unassembled WGS sequence"/>
</dbReference>
<keyword evidence="5" id="KW-0444">Lipid biosynthesis</keyword>
<dbReference type="InterPro" id="IPR025650">
    <property type="entry name" value="Alkyl-DHAP_Synthase"/>
</dbReference>
<evidence type="ECO:0000256" key="6">
    <source>
        <dbReference type="SAM" id="MobiDB-lite"/>
    </source>
</evidence>
<keyword evidence="3 5" id="KW-0285">Flavoprotein</keyword>
<gene>
    <name evidence="8" type="ORF">HJG60_000456</name>
</gene>
<dbReference type="PANTHER" id="PTHR46568">
    <property type="entry name" value="ALKYLDIHYDROXYACETONEPHOSPHATE SYNTHASE, PEROXISOMAL"/>
    <property type="match status" value="1"/>
</dbReference>
<evidence type="ECO:0000256" key="2">
    <source>
        <dbReference type="ARBA" id="ARBA00012385"/>
    </source>
</evidence>
<dbReference type="GO" id="GO:0008609">
    <property type="term" value="F:alkylglycerone-phosphate synthase activity"/>
    <property type="evidence" value="ECO:0007669"/>
    <property type="project" value="UniProtKB-EC"/>
</dbReference>
<dbReference type="UniPathway" id="UPA00781"/>
<comment type="caution">
    <text evidence="8">The sequence shown here is derived from an EMBL/GenBank/DDBJ whole genome shotgun (WGS) entry which is preliminary data.</text>
</comment>
<dbReference type="PANTHER" id="PTHR46568:SF1">
    <property type="entry name" value="ALKYLDIHYDROXYACETONEPHOSPHATE SYNTHASE, PEROXISOMAL"/>
    <property type="match status" value="1"/>
</dbReference>
<feature type="region of interest" description="Disordered" evidence="6">
    <location>
        <begin position="1"/>
        <end position="80"/>
    </location>
</feature>
<dbReference type="EC" id="2.5.1.26" evidence="2 5"/>
<dbReference type="InterPro" id="IPR004113">
    <property type="entry name" value="FAD-bd_oxidored_4_C"/>
</dbReference>
<evidence type="ECO:0000256" key="3">
    <source>
        <dbReference type="ARBA" id="ARBA00022630"/>
    </source>
</evidence>
<dbReference type="Pfam" id="PF02913">
    <property type="entry name" value="FAD-oxidase_C"/>
    <property type="match status" value="1"/>
</dbReference>
<dbReference type="GO" id="GO:0050660">
    <property type="term" value="F:flavin adenine dinucleotide binding"/>
    <property type="evidence" value="ECO:0007669"/>
    <property type="project" value="InterPro"/>
</dbReference>
<keyword evidence="5" id="KW-0443">Lipid metabolism</keyword>